<dbReference type="EMBL" id="NXIF01000037">
    <property type="protein sequence ID" value="PKI80340.1"/>
    <property type="molecule type" value="Genomic_DNA"/>
</dbReference>
<evidence type="ECO:0000256" key="6">
    <source>
        <dbReference type="ARBA" id="ARBA00022982"/>
    </source>
</evidence>
<dbReference type="Pfam" id="PF14537">
    <property type="entry name" value="Cytochrom_c3_2"/>
    <property type="match status" value="1"/>
</dbReference>
<comment type="caution">
    <text evidence="10">The sequence shown here is derived from an EMBL/GenBank/DDBJ whole genome shotgun (WGS) entry which is preliminary data.</text>
</comment>
<dbReference type="InterPro" id="IPR012286">
    <property type="entry name" value="Tetrahaem_cytochrome"/>
</dbReference>
<proteinExistence type="predicted"/>
<dbReference type="GO" id="GO:0030313">
    <property type="term" value="C:cell envelope"/>
    <property type="evidence" value="ECO:0007669"/>
    <property type="project" value="UniProtKB-SubCell"/>
</dbReference>
<keyword evidence="5" id="KW-0479">Metal-binding</keyword>
<feature type="chain" id="PRO_5014703245" evidence="8">
    <location>
        <begin position="25"/>
        <end position="141"/>
    </location>
</feature>
<comment type="subcellular location">
    <subcellularLocation>
        <location evidence="2">Cell envelope</location>
    </subcellularLocation>
</comment>
<dbReference type="KEGG" id="ahs:AHALO_0483"/>
<dbReference type="Proteomes" id="UP000233248">
    <property type="component" value="Unassembled WGS sequence"/>
</dbReference>
<accession>A0A2N1J1A7</accession>
<gene>
    <name evidence="10" type="ORF">CP960_09760</name>
</gene>
<keyword evidence="7" id="KW-0408">Iron</keyword>
<feature type="domain" description="Tetrahaem cytochrome" evidence="9">
    <location>
        <begin position="50"/>
        <end position="131"/>
    </location>
</feature>
<dbReference type="AlphaFoldDB" id="A0A2N1J1A7"/>
<evidence type="ECO:0000256" key="5">
    <source>
        <dbReference type="ARBA" id="ARBA00022723"/>
    </source>
</evidence>
<evidence type="ECO:0000256" key="3">
    <source>
        <dbReference type="ARBA" id="ARBA00022448"/>
    </source>
</evidence>
<evidence type="ECO:0000313" key="11">
    <source>
        <dbReference type="Proteomes" id="UP000233248"/>
    </source>
</evidence>
<feature type="signal peptide" evidence="8">
    <location>
        <begin position="1"/>
        <end position="24"/>
    </location>
</feature>
<evidence type="ECO:0000256" key="7">
    <source>
        <dbReference type="ARBA" id="ARBA00023004"/>
    </source>
</evidence>
<comment type="cofactor">
    <cofactor evidence="1">
        <name>heme c</name>
        <dbReference type="ChEBI" id="CHEBI:61717"/>
    </cofactor>
</comment>
<evidence type="ECO:0000256" key="2">
    <source>
        <dbReference type="ARBA" id="ARBA00004196"/>
    </source>
</evidence>
<keyword evidence="11" id="KW-1185">Reference proteome</keyword>
<dbReference type="InterPro" id="IPR036280">
    <property type="entry name" value="Multihaem_cyt_sf"/>
</dbReference>
<protein>
    <submittedName>
        <fullName evidence="10">Cytochrome c3</fullName>
    </submittedName>
</protein>
<evidence type="ECO:0000259" key="9">
    <source>
        <dbReference type="Pfam" id="PF14537"/>
    </source>
</evidence>
<evidence type="ECO:0000256" key="4">
    <source>
        <dbReference type="ARBA" id="ARBA00022617"/>
    </source>
</evidence>
<dbReference type="SUPFAM" id="SSF48695">
    <property type="entry name" value="Multiheme cytochromes"/>
    <property type="match status" value="1"/>
</dbReference>
<evidence type="ECO:0000256" key="8">
    <source>
        <dbReference type="SAM" id="SignalP"/>
    </source>
</evidence>
<dbReference type="OrthoDB" id="5344846at2"/>
<name>A0A2N1J1A7_9BACT</name>
<keyword evidence="3" id="KW-0813">Transport</keyword>
<evidence type="ECO:0000313" key="10">
    <source>
        <dbReference type="EMBL" id="PKI80340.1"/>
    </source>
</evidence>
<dbReference type="GO" id="GO:0046872">
    <property type="term" value="F:metal ion binding"/>
    <property type="evidence" value="ECO:0007669"/>
    <property type="project" value="UniProtKB-KW"/>
</dbReference>
<keyword evidence="6" id="KW-0249">Electron transport</keyword>
<sequence>MKKILVIATIAVFAFLGVIVSANSTDSNIAVKTQIDNGEYSKKNYPIKAHHGKLRFDCADCHGDGPKESYTELTTKDCLECHKDYKTLAERTEYLGYDDNIHASPHYPNMDCNLCHSSHKESQNYCVMCHSQDSMKKLLVP</sequence>
<dbReference type="RefSeq" id="WP_101185224.1">
    <property type="nucleotide sequence ID" value="NZ_CP031218.1"/>
</dbReference>
<organism evidence="10 11">
    <name type="scientific">Malaciobacter halophilus</name>
    <dbReference type="NCBI Taxonomy" id="197482"/>
    <lineage>
        <taxon>Bacteria</taxon>
        <taxon>Pseudomonadati</taxon>
        <taxon>Campylobacterota</taxon>
        <taxon>Epsilonproteobacteria</taxon>
        <taxon>Campylobacterales</taxon>
        <taxon>Arcobacteraceae</taxon>
        <taxon>Malaciobacter</taxon>
    </lineage>
</organism>
<evidence type="ECO:0000256" key="1">
    <source>
        <dbReference type="ARBA" id="ARBA00001926"/>
    </source>
</evidence>
<keyword evidence="8" id="KW-0732">Signal</keyword>
<reference evidence="10 11" key="1">
    <citation type="submission" date="2017-09" db="EMBL/GenBank/DDBJ databases">
        <title>Genomics of the genus Arcobacter.</title>
        <authorList>
            <person name="Perez-Cataluna A."/>
            <person name="Figueras M.J."/>
            <person name="Salas-Masso N."/>
        </authorList>
    </citation>
    <scope>NUCLEOTIDE SEQUENCE [LARGE SCALE GENOMIC DNA]</scope>
    <source>
        <strain evidence="10 11">DSM 18005</strain>
    </source>
</reference>
<keyword evidence="4" id="KW-0349">Heme</keyword>
<dbReference type="Gene3D" id="1.10.1130.10">
    <property type="entry name" value="Flavocytochrome C3, Chain A"/>
    <property type="match status" value="1"/>
</dbReference>